<evidence type="ECO:0000313" key="3">
    <source>
        <dbReference type="Proteomes" id="UP000237347"/>
    </source>
</evidence>
<keyword evidence="3" id="KW-1185">Reference proteome</keyword>
<sequence>MVYSYTPAYYSTLHDSITSLCKTILPFGFKKRPRLPASDRKLSKLQSDNLKWQQDSFHQIMNLMGLHKEGILAETEVSAFRTHLLETLIASPAEQEQPVILRDKLLFLQRKLNMYDSFPIVLFSELLYAKCISADEYHSSKRPLLQRLAVQGAEIESKDVIVAGPRDPKENSEEEWSVIDLKDEHCLLNKENSNSKNKSKHGSAIKQIKGAASAFSFHKPGKNKEEKSIFDLASVHLSSTESKFTSPASAKSEMWQSKETHLGWSFEAQRKTLFHKEQREGHGGGSGGIGDHDNGPGSEEKAAKSVKKQWGFKKWKRNDSDDETAPLPLNERSDSQAYLESGRLVSSPMGEGPDTKMIKRKLHSDGDNIKKELSRIQTELCTTNPNLQFSNDQIDAISTQLPVDKADLKKFFPKSWCDRYGDVVLDVVKKEFKDHVGEMENMRNAAREKHSSNSMRWTTFEDNENCHPNLFSHNNDNPFSSNADSSKGFQNNPFFHDYTESNGNKLRSESAIFQEQNPFWTPRHGSSLMG</sequence>
<dbReference type="Proteomes" id="UP000237347">
    <property type="component" value="Unassembled WGS sequence"/>
</dbReference>
<organism evidence="2 3">
    <name type="scientific">Quercus suber</name>
    <name type="common">Cork oak</name>
    <dbReference type="NCBI Taxonomy" id="58331"/>
    <lineage>
        <taxon>Eukaryota</taxon>
        <taxon>Viridiplantae</taxon>
        <taxon>Streptophyta</taxon>
        <taxon>Embryophyta</taxon>
        <taxon>Tracheophyta</taxon>
        <taxon>Spermatophyta</taxon>
        <taxon>Magnoliopsida</taxon>
        <taxon>eudicotyledons</taxon>
        <taxon>Gunneridae</taxon>
        <taxon>Pentapetalae</taxon>
        <taxon>rosids</taxon>
        <taxon>fabids</taxon>
        <taxon>Fagales</taxon>
        <taxon>Fagaceae</taxon>
        <taxon>Quercus</taxon>
    </lineage>
</organism>
<dbReference type="EMBL" id="PKMF04000005">
    <property type="protein sequence ID" value="KAK7860649.1"/>
    <property type="molecule type" value="Genomic_DNA"/>
</dbReference>
<dbReference type="PANTHER" id="PTHR37392">
    <property type="entry name" value="OS09G0556800 PROTEIN"/>
    <property type="match status" value="1"/>
</dbReference>
<reference evidence="2 3" key="1">
    <citation type="journal article" date="2018" name="Sci. Data">
        <title>The draft genome sequence of cork oak.</title>
        <authorList>
            <person name="Ramos A.M."/>
            <person name="Usie A."/>
            <person name="Barbosa P."/>
            <person name="Barros P.M."/>
            <person name="Capote T."/>
            <person name="Chaves I."/>
            <person name="Simoes F."/>
            <person name="Abreu I."/>
            <person name="Carrasquinho I."/>
            <person name="Faro C."/>
            <person name="Guimaraes J.B."/>
            <person name="Mendonca D."/>
            <person name="Nobrega F."/>
            <person name="Rodrigues L."/>
            <person name="Saibo N.J.M."/>
            <person name="Varela M.C."/>
            <person name="Egas C."/>
            <person name="Matos J."/>
            <person name="Miguel C.M."/>
            <person name="Oliveira M.M."/>
            <person name="Ricardo C.P."/>
            <person name="Goncalves S."/>
        </authorList>
    </citation>
    <scope>NUCLEOTIDE SEQUENCE [LARGE SCALE GENOMIC DNA]</scope>
    <source>
        <strain evidence="3">cv. HL8</strain>
    </source>
</reference>
<evidence type="ECO:0000256" key="1">
    <source>
        <dbReference type="SAM" id="MobiDB-lite"/>
    </source>
</evidence>
<gene>
    <name evidence="2" type="ORF">CFP56_033280</name>
</gene>
<feature type="region of interest" description="Disordered" evidence="1">
    <location>
        <begin position="278"/>
        <end position="339"/>
    </location>
</feature>
<feature type="compositionally biased region" description="Polar residues" evidence="1">
    <location>
        <begin position="472"/>
        <end position="493"/>
    </location>
</feature>
<proteinExistence type="predicted"/>
<evidence type="ECO:0000313" key="2">
    <source>
        <dbReference type="EMBL" id="KAK7860649.1"/>
    </source>
</evidence>
<protein>
    <submittedName>
        <fullName evidence="2">Uncharacterized protein</fullName>
    </submittedName>
</protein>
<dbReference type="PANTHER" id="PTHR37392:SF1">
    <property type="entry name" value="OS09G0556800 PROTEIN"/>
    <property type="match status" value="1"/>
</dbReference>
<feature type="compositionally biased region" description="Basic residues" evidence="1">
    <location>
        <begin position="304"/>
        <end position="316"/>
    </location>
</feature>
<name>A0AAW0MAY5_QUESU</name>
<feature type="region of interest" description="Disordered" evidence="1">
    <location>
        <begin position="472"/>
        <end position="494"/>
    </location>
</feature>
<feature type="compositionally biased region" description="Basic and acidic residues" evidence="1">
    <location>
        <begin position="290"/>
        <end position="303"/>
    </location>
</feature>
<accession>A0AAW0MAY5</accession>
<dbReference type="AlphaFoldDB" id="A0AAW0MAY5"/>
<comment type="caution">
    <text evidence="2">The sequence shown here is derived from an EMBL/GenBank/DDBJ whole genome shotgun (WGS) entry which is preliminary data.</text>
</comment>